<evidence type="ECO:0000256" key="4">
    <source>
        <dbReference type="ARBA" id="ARBA00047639"/>
    </source>
</evidence>
<dbReference type="GO" id="GO:0003723">
    <property type="term" value="F:RNA binding"/>
    <property type="evidence" value="ECO:0007669"/>
    <property type="project" value="TreeGrafter"/>
</dbReference>
<dbReference type="EMBL" id="QMKO01000356">
    <property type="protein sequence ID" value="RTG91251.1"/>
    <property type="molecule type" value="Genomic_DNA"/>
</dbReference>
<keyword evidence="9" id="KW-0436">Ligase</keyword>
<dbReference type="InterPro" id="IPR045864">
    <property type="entry name" value="aa-tRNA-synth_II/BPL/LPL"/>
</dbReference>
<comment type="catalytic activity">
    <reaction evidence="4">
        <text>tRNA(His) + L-histidine + ATP = L-histidyl-tRNA(His) + AMP + diphosphate + H(+)</text>
        <dbReference type="Rhea" id="RHEA:17313"/>
        <dbReference type="Rhea" id="RHEA-COMP:9665"/>
        <dbReference type="Rhea" id="RHEA-COMP:9689"/>
        <dbReference type="ChEBI" id="CHEBI:15378"/>
        <dbReference type="ChEBI" id="CHEBI:30616"/>
        <dbReference type="ChEBI" id="CHEBI:33019"/>
        <dbReference type="ChEBI" id="CHEBI:57595"/>
        <dbReference type="ChEBI" id="CHEBI:78442"/>
        <dbReference type="ChEBI" id="CHEBI:78527"/>
        <dbReference type="ChEBI" id="CHEBI:456215"/>
        <dbReference type="EC" id="6.1.1.21"/>
    </reaction>
</comment>
<evidence type="ECO:0000259" key="7">
    <source>
        <dbReference type="Pfam" id="PF03129"/>
    </source>
</evidence>
<dbReference type="SUPFAM" id="SSF55681">
    <property type="entry name" value="Class II aaRS and biotin synthetases"/>
    <property type="match status" value="1"/>
</dbReference>
<accession>A0A430QU63</accession>
<dbReference type="STRING" id="6184.A0A430QU63"/>
<dbReference type="GO" id="GO:0005829">
    <property type="term" value="C:cytosol"/>
    <property type="evidence" value="ECO:0007669"/>
    <property type="project" value="TreeGrafter"/>
</dbReference>
<feature type="binding site" evidence="5">
    <location>
        <position position="168"/>
    </location>
    <ligand>
        <name>L-histidine</name>
        <dbReference type="ChEBI" id="CHEBI:57595"/>
    </ligand>
</feature>
<dbReference type="Pfam" id="PF13393">
    <property type="entry name" value="tRNA-synt_His"/>
    <property type="match status" value="1"/>
</dbReference>
<sequence>MPELPTGDVNILKEKKDFDIAGDHGLMLADAECLRIIYEVLSELDLGDFVIKINHRRLLDGLFSACNVPSDKFVSACSSVDKLDKIPWEDVRRELCEDRGLSPEAADKIGSYVQLTGGLDLVERLESDEHLNNQPSAKAALQEMRLLLDYCKALGIEERISFDLSLARGLDYYTGVIYEAVLKGFTYNPSNSGAELTGSNETNLNSVKNKKSSKKDKKAKEQLEEDSVTPGESMTVGSVAGGGRYDGLVGMFDSSGTRVPCVGFSFGVERLLAIKEALSNSSDKNKCNVRPTETEVMVAGAHKGLIMQRLQCCQLLWNAKIKYCESTGIPLAVVLGESELARNTVKLRDIETREEYEVLYTDLVNKIKEVLSTKYHK</sequence>
<feature type="binding site" evidence="5">
    <location>
        <begin position="172"/>
        <end position="173"/>
    </location>
    <ligand>
        <name>L-histidine</name>
        <dbReference type="ChEBI" id="CHEBI:57595"/>
    </ligand>
</feature>
<keyword evidence="3" id="KW-0547">Nucleotide-binding</keyword>
<dbReference type="InterPro" id="IPR004516">
    <property type="entry name" value="HisRS/HisZ"/>
</dbReference>
<dbReference type="InterPro" id="IPR041715">
    <property type="entry name" value="HisRS-like_core"/>
</dbReference>
<dbReference type="AlphaFoldDB" id="A0A430QU63"/>
<feature type="compositionally biased region" description="Polar residues" evidence="6">
    <location>
        <begin position="193"/>
        <end position="202"/>
    </location>
</feature>
<dbReference type="Pfam" id="PF03129">
    <property type="entry name" value="HGTP_anticodon"/>
    <property type="match status" value="1"/>
</dbReference>
<keyword evidence="9" id="KW-0030">Aminoacyl-tRNA synthetase</keyword>
<evidence type="ECO:0000313" key="9">
    <source>
        <dbReference type="EMBL" id="RTG91251.1"/>
    </source>
</evidence>
<dbReference type="Proteomes" id="UP000290809">
    <property type="component" value="Unassembled WGS sequence"/>
</dbReference>
<feature type="region of interest" description="Disordered" evidence="6">
    <location>
        <begin position="193"/>
        <end position="235"/>
    </location>
</feature>
<comment type="similarity">
    <text evidence="1">Belongs to the class-II aminoacyl-tRNA synthetase family.</text>
</comment>
<dbReference type="GO" id="GO:0032543">
    <property type="term" value="P:mitochondrial translation"/>
    <property type="evidence" value="ECO:0007669"/>
    <property type="project" value="TreeGrafter"/>
</dbReference>
<evidence type="ECO:0000313" key="10">
    <source>
        <dbReference type="Proteomes" id="UP000290809"/>
    </source>
</evidence>
<dbReference type="PIRSF" id="PIRSF001549">
    <property type="entry name" value="His-tRNA_synth"/>
    <property type="match status" value="1"/>
</dbReference>
<dbReference type="GO" id="GO:0005739">
    <property type="term" value="C:mitochondrion"/>
    <property type="evidence" value="ECO:0007669"/>
    <property type="project" value="TreeGrafter"/>
</dbReference>
<dbReference type="PANTHER" id="PTHR11476">
    <property type="entry name" value="HISTIDYL-TRNA SYNTHETASE"/>
    <property type="match status" value="1"/>
</dbReference>
<evidence type="ECO:0000256" key="1">
    <source>
        <dbReference type="ARBA" id="ARBA00008226"/>
    </source>
</evidence>
<dbReference type="GO" id="GO:0004821">
    <property type="term" value="F:histidine-tRNA ligase activity"/>
    <property type="evidence" value="ECO:0007669"/>
    <property type="project" value="UniProtKB-EC"/>
</dbReference>
<dbReference type="Gene3D" id="3.30.930.10">
    <property type="entry name" value="Bira Bifunctional Protein, Domain 2"/>
    <property type="match status" value="1"/>
</dbReference>
<feature type="compositionally biased region" description="Basic residues" evidence="6">
    <location>
        <begin position="208"/>
        <end position="217"/>
    </location>
</feature>
<feature type="domain" description="Anticodon-binding" evidence="7">
    <location>
        <begin position="318"/>
        <end position="369"/>
    </location>
</feature>
<keyword evidence="10" id="KW-1185">Reference proteome</keyword>
<evidence type="ECO:0000256" key="5">
    <source>
        <dbReference type="PIRSR" id="PIRSR001549-1"/>
    </source>
</evidence>
<evidence type="ECO:0000259" key="8">
    <source>
        <dbReference type="Pfam" id="PF13393"/>
    </source>
</evidence>
<evidence type="ECO:0000256" key="3">
    <source>
        <dbReference type="ARBA" id="ARBA00022741"/>
    </source>
</evidence>
<dbReference type="GO" id="GO:0006427">
    <property type="term" value="P:histidyl-tRNA aminoacylation"/>
    <property type="evidence" value="ECO:0007669"/>
    <property type="project" value="TreeGrafter"/>
</dbReference>
<dbReference type="Gene3D" id="3.40.50.800">
    <property type="entry name" value="Anticodon-binding domain"/>
    <property type="match status" value="1"/>
</dbReference>
<dbReference type="InterPro" id="IPR036621">
    <property type="entry name" value="Anticodon-bd_dom_sf"/>
</dbReference>
<reference evidence="9 10" key="1">
    <citation type="journal article" date="2019" name="PLoS Pathog.">
        <title>Genome sequence of the bovine parasite Schistosoma bovis Tanzania.</title>
        <authorList>
            <person name="Oey H."/>
            <person name="Zakrzewski M."/>
            <person name="Gobert G."/>
            <person name="Gravermann K."/>
            <person name="Stoye J."/>
            <person name="Jones M."/>
            <person name="Mcmanus D."/>
            <person name="Krause L."/>
        </authorList>
    </citation>
    <scope>NUCLEOTIDE SEQUENCE [LARGE SCALE GENOMIC DNA]</scope>
    <source>
        <strain evidence="9 10">TAN1997</strain>
    </source>
</reference>
<organism evidence="9 10">
    <name type="scientific">Schistosoma bovis</name>
    <name type="common">Blood fluke</name>
    <dbReference type="NCBI Taxonomy" id="6184"/>
    <lineage>
        <taxon>Eukaryota</taxon>
        <taxon>Metazoa</taxon>
        <taxon>Spiralia</taxon>
        <taxon>Lophotrochozoa</taxon>
        <taxon>Platyhelminthes</taxon>
        <taxon>Trematoda</taxon>
        <taxon>Digenea</taxon>
        <taxon>Strigeidida</taxon>
        <taxon>Schistosomatoidea</taxon>
        <taxon>Schistosomatidae</taxon>
        <taxon>Schistosoma</taxon>
    </lineage>
</organism>
<dbReference type="SUPFAM" id="SSF52954">
    <property type="entry name" value="Class II aaRS ABD-related"/>
    <property type="match status" value="1"/>
</dbReference>
<gene>
    <name evidence="9" type="ORF">DC041_0003987</name>
</gene>
<proteinExistence type="inferred from homology"/>
<name>A0A430QU63_SCHBO</name>
<dbReference type="GO" id="GO:0000166">
    <property type="term" value="F:nucleotide binding"/>
    <property type="evidence" value="ECO:0007669"/>
    <property type="project" value="UniProtKB-KW"/>
</dbReference>
<dbReference type="EC" id="6.1.1.21" evidence="2"/>
<dbReference type="PANTHER" id="PTHR11476:SF7">
    <property type="entry name" value="HISTIDINE--TRNA LIGASE"/>
    <property type="match status" value="1"/>
</dbReference>
<protein>
    <recommendedName>
        <fullName evidence="2">histidine--tRNA ligase</fullName>
        <ecNumber evidence="2">6.1.1.21</ecNumber>
    </recommendedName>
</protein>
<dbReference type="InterPro" id="IPR004154">
    <property type="entry name" value="Anticodon-bd"/>
</dbReference>
<feature type="domain" description="Class II Histidinyl-tRNA synthetase (HisRS)-like catalytic core" evidence="8">
    <location>
        <begin position="27"/>
        <end position="185"/>
    </location>
</feature>
<evidence type="ECO:0000256" key="6">
    <source>
        <dbReference type="SAM" id="MobiDB-lite"/>
    </source>
</evidence>
<evidence type="ECO:0000256" key="2">
    <source>
        <dbReference type="ARBA" id="ARBA00012815"/>
    </source>
</evidence>
<feature type="binding site" evidence="5">
    <location>
        <position position="19"/>
    </location>
    <ligand>
        <name>L-histidine</name>
        <dbReference type="ChEBI" id="CHEBI:57595"/>
    </ligand>
</feature>
<comment type="caution">
    <text evidence="9">The sequence shown here is derived from an EMBL/GenBank/DDBJ whole genome shotgun (WGS) entry which is preliminary data.</text>
</comment>